<protein>
    <recommendedName>
        <fullName evidence="5">DUF547 domain-containing protein</fullName>
    </recommendedName>
</protein>
<dbReference type="InterPro" id="IPR006869">
    <property type="entry name" value="DUF547"/>
</dbReference>
<sequence>MHCKKLTIAKALERHLSISEGRFILQLMLFHEPVNRKFEKDKLNSILEAPYSLKMKEMGRLNCYVEAMMKRQSTDSDVQSSLNQEILQLQKQLEDQFLVRHALQKALSYRPLSPDSTIETSLPKSTKEVIKEIAVLELEVVYLERYLLSLYRKTFDQQISSELSVAPGQDVTPENSNTVTYSDDLMSPRNSIVKPLKECNDIVEQQKLLDSSIHRTCSSLSQRSTCSTRTSPRTKSRAKAVDSYHSLPFSMLELLWKFCVSLMCGLYVASAASSECNYKYPPVISHDYSSSPITSSSTYNLSSHSQGPDEMSGPYCRMLKVHLICRDAEKLGDVEHALKKFRSLIFRLEEVDLRSMKHEEKLAFWINVHNALVMHAFLVYGIPQNNLKRVSLLLKATYNVGGHAISVDMMQRSILGCRLPRPGQWLRLLFSMKTKFKVGDARKAYAIEHPEPLLHFALCSGSHSDPAVRVYTSKRVFEELETAKHEYIQSTFLVHKEQKILLPKIVESFAKDTGLCSADLMEMIEHFMPDFQRKSNQPFQHKRTWKGIEWIPHNFTFRYLLSKEVAW</sequence>
<dbReference type="PANTHER" id="PTHR23054:SF20">
    <property type="entry name" value="DUF547 DOMAIN-CONTAINING PROTEIN"/>
    <property type="match status" value="1"/>
</dbReference>
<keyword evidence="4" id="KW-1185">Reference proteome</keyword>
<name>A0A6J5Y3A8_PRUAR</name>
<accession>A0A6J5Y3A8</accession>
<gene>
    <name evidence="3" type="ORF">ORAREDHAP_LOCUS49502</name>
</gene>
<evidence type="ECO:0000259" key="2">
    <source>
        <dbReference type="Pfam" id="PF14389"/>
    </source>
</evidence>
<evidence type="ECO:0000313" key="3">
    <source>
        <dbReference type="EMBL" id="CAB4320616.1"/>
    </source>
</evidence>
<dbReference type="EMBL" id="CAEKKB010000008">
    <property type="protein sequence ID" value="CAB4320616.1"/>
    <property type="molecule type" value="Genomic_DNA"/>
</dbReference>
<dbReference type="PANTHER" id="PTHR23054">
    <property type="entry name" value="TERNARY COMPLEX FACTOR MIP1, LEUCINE-ZIPPER-RELATED"/>
    <property type="match status" value="1"/>
</dbReference>
<proteinExistence type="predicted"/>
<evidence type="ECO:0008006" key="5">
    <source>
        <dbReference type="Google" id="ProtNLM"/>
    </source>
</evidence>
<dbReference type="Proteomes" id="UP000507245">
    <property type="component" value="Unassembled WGS sequence"/>
</dbReference>
<evidence type="ECO:0000259" key="1">
    <source>
        <dbReference type="Pfam" id="PF04784"/>
    </source>
</evidence>
<dbReference type="Pfam" id="PF14389">
    <property type="entry name" value="Lzipper-MIP1"/>
    <property type="match status" value="1"/>
</dbReference>
<organism evidence="3 4">
    <name type="scientific">Prunus armeniaca</name>
    <name type="common">Apricot</name>
    <name type="synonym">Armeniaca vulgaris</name>
    <dbReference type="NCBI Taxonomy" id="36596"/>
    <lineage>
        <taxon>Eukaryota</taxon>
        <taxon>Viridiplantae</taxon>
        <taxon>Streptophyta</taxon>
        <taxon>Embryophyta</taxon>
        <taxon>Tracheophyta</taxon>
        <taxon>Spermatophyta</taxon>
        <taxon>Magnoliopsida</taxon>
        <taxon>eudicotyledons</taxon>
        <taxon>Gunneridae</taxon>
        <taxon>Pentapetalae</taxon>
        <taxon>rosids</taxon>
        <taxon>fabids</taxon>
        <taxon>Rosales</taxon>
        <taxon>Rosaceae</taxon>
        <taxon>Amygdaloideae</taxon>
        <taxon>Amygdaleae</taxon>
        <taxon>Prunus</taxon>
    </lineage>
</organism>
<reference evidence="4" key="1">
    <citation type="journal article" date="2020" name="Genome Biol.">
        <title>Gamete binning: chromosome-level and haplotype-resolved genome assembly enabled by high-throughput single-cell sequencing of gamete genomes.</title>
        <authorList>
            <person name="Campoy J.A."/>
            <person name="Sun H."/>
            <person name="Goel M."/>
            <person name="Jiao W.-B."/>
            <person name="Folz-Donahue K."/>
            <person name="Wang N."/>
            <person name="Rubio M."/>
            <person name="Liu C."/>
            <person name="Kukat C."/>
            <person name="Ruiz D."/>
            <person name="Huettel B."/>
            <person name="Schneeberger K."/>
        </authorList>
    </citation>
    <scope>NUCLEOTIDE SEQUENCE [LARGE SCALE GENOMIC DNA]</scope>
    <source>
        <strain evidence="4">cv. Rojo Pasion</strain>
    </source>
</reference>
<dbReference type="AlphaFoldDB" id="A0A6J5Y3A8"/>
<feature type="domain" description="DUF547" evidence="1">
    <location>
        <begin position="354"/>
        <end position="488"/>
    </location>
</feature>
<dbReference type="Pfam" id="PF04784">
    <property type="entry name" value="DUF547"/>
    <property type="match status" value="1"/>
</dbReference>
<feature type="domain" description="Ternary complex factor MIP1 leucine-zipper" evidence="2">
    <location>
        <begin position="77"/>
        <end position="157"/>
    </location>
</feature>
<dbReference type="OrthoDB" id="418495at2759"/>
<dbReference type="InterPro" id="IPR025757">
    <property type="entry name" value="MIP1_Leuzipper"/>
</dbReference>
<evidence type="ECO:0000313" key="4">
    <source>
        <dbReference type="Proteomes" id="UP000507245"/>
    </source>
</evidence>